<protein>
    <submittedName>
        <fullName evidence="1">Uncharacterized protein</fullName>
    </submittedName>
</protein>
<dbReference type="EMBL" id="NHRT01000001">
    <property type="protein sequence ID" value="OWP25730.1"/>
    <property type="molecule type" value="Genomic_DNA"/>
</dbReference>
<dbReference type="RefSeq" id="WP_088388969.1">
    <property type="nucleotide sequence ID" value="NZ_NHRT01000001.1"/>
</dbReference>
<name>A0A246EGJ2_FUSNP</name>
<accession>A0A246EGJ2</accession>
<dbReference type="Proteomes" id="UP000197470">
    <property type="component" value="Unassembled WGS sequence"/>
</dbReference>
<organism evidence="1 2">
    <name type="scientific">Fusobacterium nucleatum subsp. polymorphum</name>
    <name type="common">Fusobacterium polymorphum</name>
    <dbReference type="NCBI Taxonomy" id="76857"/>
    <lineage>
        <taxon>Bacteria</taxon>
        <taxon>Fusobacteriati</taxon>
        <taxon>Fusobacteriota</taxon>
        <taxon>Fusobacteriia</taxon>
        <taxon>Fusobacteriales</taxon>
        <taxon>Fusobacteriaceae</taxon>
        <taxon>Fusobacterium</taxon>
    </lineage>
</organism>
<reference evidence="1 2" key="1">
    <citation type="submission" date="2017-05" db="EMBL/GenBank/DDBJ databases">
        <title>Genome sequencing of Fusobacterium nucleatum subsp. polymorphum KCOM 1001 (=ChDC F119).</title>
        <authorList>
            <person name="Kook J.-K."/>
            <person name="Park S.-N."/>
            <person name="Lim Y.K."/>
            <person name="Roh H."/>
        </authorList>
    </citation>
    <scope>NUCLEOTIDE SEQUENCE [LARGE SCALE GENOMIC DNA]</scope>
    <source>
        <strain evidence="1 2">KCOM 1001</strain>
    </source>
</reference>
<comment type="caution">
    <text evidence="1">The sequence shown here is derived from an EMBL/GenBank/DDBJ whole genome shotgun (WGS) entry which is preliminary data.</text>
</comment>
<evidence type="ECO:0000313" key="2">
    <source>
        <dbReference type="Proteomes" id="UP000197470"/>
    </source>
</evidence>
<sequence>MYKNRNFDSINNIITILEEKENNMLWLTKEKINKNISATLKDWCRLYNFNYMNINNSHIINYEDNFYLICNSKINMAGDEELIIKKYYHSYNYSIFEIREVEKPIIASVKKLYKFIKDVKKELEFKFVERIKLQDFLYCSELDKYSLLCSLKESLNDYNNEIRGVKISAINLFFGKSPYLFKGNEINTIEELMLLKEIPNGRIFSNYD</sequence>
<gene>
    <name evidence="1" type="ORF">CA839_07365</name>
</gene>
<proteinExistence type="predicted"/>
<evidence type="ECO:0000313" key="1">
    <source>
        <dbReference type="EMBL" id="OWP25730.1"/>
    </source>
</evidence>
<dbReference type="AlphaFoldDB" id="A0A246EGJ2"/>